<dbReference type="Proteomes" id="UP001500752">
    <property type="component" value="Unassembled WGS sequence"/>
</dbReference>
<evidence type="ECO:0000313" key="2">
    <source>
        <dbReference type="Proteomes" id="UP001500752"/>
    </source>
</evidence>
<evidence type="ECO:0000313" key="1">
    <source>
        <dbReference type="EMBL" id="GAA3673622.1"/>
    </source>
</evidence>
<dbReference type="Gene3D" id="3.40.960.10">
    <property type="entry name" value="VSR Endonuclease"/>
    <property type="match status" value="1"/>
</dbReference>
<evidence type="ECO:0008006" key="3">
    <source>
        <dbReference type="Google" id="ProtNLM"/>
    </source>
</evidence>
<organism evidence="1 2">
    <name type="scientific">Arthrobacter ginkgonis</name>
    <dbReference type="NCBI Taxonomy" id="1630594"/>
    <lineage>
        <taxon>Bacteria</taxon>
        <taxon>Bacillati</taxon>
        <taxon>Actinomycetota</taxon>
        <taxon>Actinomycetes</taxon>
        <taxon>Micrococcales</taxon>
        <taxon>Micrococcaceae</taxon>
        <taxon>Arthrobacter</taxon>
    </lineage>
</organism>
<accession>A0ABP7C0T0</accession>
<sequence length="268" mass="29443">MEALNSRGGAARAADLARLGVGSAALQRAVAEGRVWKGNPGVYLLPGVDGALLHTVTWRSSLACVSAAKETGLWVWKAPSGTHLSSATTFECPEGIVMHRTKARHGYLVPDLVMLRQVMRCLPEPEALVIVESAVVKKRVTLAALRDDCRGRGSDVTRRIVRKVDPKAQSPAETLARDALLRAGYRVRSQVPVAGVGHVDLEVDGVLLVEIDGRTYHSDARDFEEDRRRGNAASLKRRFVMRIPARWVLEDPQAVVREVEAWFRGKRS</sequence>
<dbReference type="EMBL" id="BAABEO010000008">
    <property type="protein sequence ID" value="GAA3673622.1"/>
    <property type="molecule type" value="Genomic_DNA"/>
</dbReference>
<name>A0ABP7C0T0_9MICC</name>
<proteinExistence type="predicted"/>
<protein>
    <recommendedName>
        <fullName evidence="3">DUF559 domain-containing protein</fullName>
    </recommendedName>
</protein>
<gene>
    <name evidence="1" type="ORF">GCM10023081_09960</name>
</gene>
<keyword evidence="2" id="KW-1185">Reference proteome</keyword>
<comment type="caution">
    <text evidence="1">The sequence shown here is derived from an EMBL/GenBank/DDBJ whole genome shotgun (WGS) entry which is preliminary data.</text>
</comment>
<reference evidence="2" key="1">
    <citation type="journal article" date="2019" name="Int. J. Syst. Evol. Microbiol.">
        <title>The Global Catalogue of Microorganisms (GCM) 10K type strain sequencing project: providing services to taxonomists for standard genome sequencing and annotation.</title>
        <authorList>
            <consortium name="The Broad Institute Genomics Platform"/>
            <consortium name="The Broad Institute Genome Sequencing Center for Infectious Disease"/>
            <person name="Wu L."/>
            <person name="Ma J."/>
        </authorList>
    </citation>
    <scope>NUCLEOTIDE SEQUENCE [LARGE SCALE GENOMIC DNA]</scope>
    <source>
        <strain evidence="2">JCM 30742</strain>
    </source>
</reference>